<dbReference type="Proteomes" id="UP000821845">
    <property type="component" value="Chromosome 1"/>
</dbReference>
<accession>A0ACB7TFI8</accession>
<dbReference type="EMBL" id="CM023481">
    <property type="protein sequence ID" value="KAH6945931.1"/>
    <property type="molecule type" value="Genomic_DNA"/>
</dbReference>
<name>A0ACB7TFI8_HYAAI</name>
<protein>
    <submittedName>
        <fullName evidence="1">Uncharacterized protein</fullName>
    </submittedName>
</protein>
<gene>
    <name evidence="1" type="ORF">HPB50_010751</name>
</gene>
<keyword evidence="2" id="KW-1185">Reference proteome</keyword>
<evidence type="ECO:0000313" key="2">
    <source>
        <dbReference type="Proteomes" id="UP000821845"/>
    </source>
</evidence>
<comment type="caution">
    <text evidence="1">The sequence shown here is derived from an EMBL/GenBank/DDBJ whole genome shotgun (WGS) entry which is preliminary data.</text>
</comment>
<evidence type="ECO:0000313" key="1">
    <source>
        <dbReference type="EMBL" id="KAH6945931.1"/>
    </source>
</evidence>
<reference evidence="1" key="1">
    <citation type="submission" date="2020-05" db="EMBL/GenBank/DDBJ databases">
        <title>Large-scale comparative analyses of tick genomes elucidate their genetic diversity and vector capacities.</title>
        <authorList>
            <person name="Jia N."/>
            <person name="Wang J."/>
            <person name="Shi W."/>
            <person name="Du L."/>
            <person name="Sun Y."/>
            <person name="Zhan W."/>
            <person name="Jiang J."/>
            <person name="Wang Q."/>
            <person name="Zhang B."/>
            <person name="Ji P."/>
            <person name="Sakyi L.B."/>
            <person name="Cui X."/>
            <person name="Yuan T."/>
            <person name="Jiang B."/>
            <person name="Yang W."/>
            <person name="Lam T.T.-Y."/>
            <person name="Chang Q."/>
            <person name="Ding S."/>
            <person name="Wang X."/>
            <person name="Zhu J."/>
            <person name="Ruan X."/>
            <person name="Zhao L."/>
            <person name="Wei J."/>
            <person name="Que T."/>
            <person name="Du C."/>
            <person name="Cheng J."/>
            <person name="Dai P."/>
            <person name="Han X."/>
            <person name="Huang E."/>
            <person name="Gao Y."/>
            <person name="Liu J."/>
            <person name="Shao H."/>
            <person name="Ye R."/>
            <person name="Li L."/>
            <person name="Wei W."/>
            <person name="Wang X."/>
            <person name="Wang C."/>
            <person name="Yang T."/>
            <person name="Huo Q."/>
            <person name="Li W."/>
            <person name="Guo W."/>
            <person name="Chen H."/>
            <person name="Zhou L."/>
            <person name="Ni X."/>
            <person name="Tian J."/>
            <person name="Zhou Y."/>
            <person name="Sheng Y."/>
            <person name="Liu T."/>
            <person name="Pan Y."/>
            <person name="Xia L."/>
            <person name="Li J."/>
            <person name="Zhao F."/>
            <person name="Cao W."/>
        </authorList>
    </citation>
    <scope>NUCLEOTIDE SEQUENCE</scope>
    <source>
        <strain evidence="1">Hyas-2018</strain>
    </source>
</reference>
<proteinExistence type="predicted"/>
<sequence length="130" mass="14880">MSCIGLAPPPPFLPVPGRPPVPWPQWHQMFENFLLASGASDFKPERRKALLIHSLGVEGQRVFSTIVRTNVQLMDSDSEDEEFDDVVTVLALRLTRIQRNRIPRYFEEVLADVAPVFIHDRRQCRQDAAD</sequence>
<organism evidence="1 2">
    <name type="scientific">Hyalomma asiaticum</name>
    <name type="common">Tick</name>
    <dbReference type="NCBI Taxonomy" id="266040"/>
    <lineage>
        <taxon>Eukaryota</taxon>
        <taxon>Metazoa</taxon>
        <taxon>Ecdysozoa</taxon>
        <taxon>Arthropoda</taxon>
        <taxon>Chelicerata</taxon>
        <taxon>Arachnida</taxon>
        <taxon>Acari</taxon>
        <taxon>Parasitiformes</taxon>
        <taxon>Ixodida</taxon>
        <taxon>Ixodoidea</taxon>
        <taxon>Ixodidae</taxon>
        <taxon>Hyalomminae</taxon>
        <taxon>Hyalomma</taxon>
    </lineage>
</organism>